<dbReference type="EMBL" id="CP001087">
    <property type="protein sequence ID" value="ACN17844.1"/>
    <property type="molecule type" value="Genomic_DNA"/>
</dbReference>
<proteinExistence type="predicted"/>
<accession>C0QHI5</accession>
<dbReference type="KEGG" id="dat:HRM2_47950"/>
<gene>
    <name evidence="1" type="ordered locus">HRM2_47950</name>
</gene>
<dbReference type="HOGENOM" id="CLU_2665084_0_0_7"/>
<dbReference type="AlphaFoldDB" id="C0QHI5"/>
<evidence type="ECO:0000313" key="1">
    <source>
        <dbReference type="EMBL" id="ACN17844.1"/>
    </source>
</evidence>
<evidence type="ECO:0000313" key="2">
    <source>
        <dbReference type="Proteomes" id="UP000000442"/>
    </source>
</evidence>
<protein>
    <submittedName>
        <fullName evidence="1">Uncharacterized protein</fullName>
    </submittedName>
</protein>
<sequence>MTVSYRIKEAIHNHIYRSMSIFTVALDCRILYPYGVKGCESLGHNQGIERQKQADLKRLFLKQGPESKKGLRKIP</sequence>
<dbReference type="Proteomes" id="UP000000442">
    <property type="component" value="Chromosome"/>
</dbReference>
<name>C0QHI5_DESAH</name>
<reference evidence="1 2" key="1">
    <citation type="journal article" date="2009" name="Environ. Microbiol.">
        <title>Genome sequence of Desulfobacterium autotrophicum HRM2, a marine sulfate reducer oxidizing organic carbon completely to carbon dioxide.</title>
        <authorList>
            <person name="Strittmatter A.W."/>
            <person name="Liesegang H."/>
            <person name="Rabus R."/>
            <person name="Decker I."/>
            <person name="Amann J."/>
            <person name="Andres S."/>
            <person name="Henne A."/>
            <person name="Fricke W.F."/>
            <person name="Martinez-Arias R."/>
            <person name="Bartels D."/>
            <person name="Goesmann A."/>
            <person name="Krause L."/>
            <person name="Puehler A."/>
            <person name="Klenk H.P."/>
            <person name="Richter M."/>
            <person name="Schuler M."/>
            <person name="Gloeckner F.O."/>
            <person name="Meyerdierks A."/>
            <person name="Gottschalk G."/>
            <person name="Amann R."/>
        </authorList>
    </citation>
    <scope>NUCLEOTIDE SEQUENCE [LARGE SCALE GENOMIC DNA]</scope>
    <source>
        <strain evidence="2">ATCC 43914 / DSM 3382 / HRM2</strain>
    </source>
</reference>
<organism evidence="1 2">
    <name type="scientific">Desulforapulum autotrophicum (strain ATCC 43914 / DSM 3382 / VKM B-1955 / HRM2)</name>
    <name type="common">Desulfobacterium autotrophicum</name>
    <dbReference type="NCBI Taxonomy" id="177437"/>
    <lineage>
        <taxon>Bacteria</taxon>
        <taxon>Pseudomonadati</taxon>
        <taxon>Thermodesulfobacteriota</taxon>
        <taxon>Desulfobacteria</taxon>
        <taxon>Desulfobacterales</taxon>
        <taxon>Desulfobacteraceae</taxon>
        <taxon>Desulforapulum</taxon>
    </lineage>
</organism>
<keyword evidence="2" id="KW-1185">Reference proteome</keyword>